<evidence type="ECO:0000313" key="9">
    <source>
        <dbReference type="Proteomes" id="UP001166286"/>
    </source>
</evidence>
<feature type="transmembrane region" description="Helical" evidence="6">
    <location>
        <begin position="43"/>
        <end position="63"/>
    </location>
</feature>
<dbReference type="AlphaFoldDB" id="A0AA39RA28"/>
<feature type="transmembrane region" description="Helical" evidence="6">
    <location>
        <begin position="12"/>
        <end position="31"/>
    </location>
</feature>
<dbReference type="Proteomes" id="UP001166286">
    <property type="component" value="Unassembled WGS sequence"/>
</dbReference>
<keyword evidence="4 6" id="KW-0472">Membrane</keyword>
<accession>A0AA39RA28</accession>
<name>A0AA39RA28_9LECA</name>
<keyword evidence="3 6" id="KW-1133">Transmembrane helix</keyword>
<evidence type="ECO:0000256" key="5">
    <source>
        <dbReference type="ARBA" id="ARBA00038359"/>
    </source>
</evidence>
<evidence type="ECO:0000256" key="6">
    <source>
        <dbReference type="SAM" id="Phobius"/>
    </source>
</evidence>
<dbReference type="InterPro" id="IPR052337">
    <property type="entry name" value="SAT4-like"/>
</dbReference>
<dbReference type="GO" id="GO:0016020">
    <property type="term" value="C:membrane"/>
    <property type="evidence" value="ECO:0007669"/>
    <property type="project" value="UniProtKB-SubCell"/>
</dbReference>
<feature type="domain" description="Rhodopsin" evidence="7">
    <location>
        <begin position="82"/>
        <end position="179"/>
    </location>
</feature>
<proteinExistence type="inferred from homology"/>
<dbReference type="Pfam" id="PF20684">
    <property type="entry name" value="Fung_rhodopsin"/>
    <property type="match status" value="1"/>
</dbReference>
<gene>
    <name evidence="8" type="ORF">JMJ35_000987</name>
</gene>
<evidence type="ECO:0000256" key="4">
    <source>
        <dbReference type="ARBA" id="ARBA00023136"/>
    </source>
</evidence>
<reference evidence="8" key="1">
    <citation type="submission" date="2023-03" db="EMBL/GenBank/DDBJ databases">
        <title>Complete genome of Cladonia borealis.</title>
        <authorList>
            <person name="Park H."/>
        </authorList>
    </citation>
    <scope>NUCLEOTIDE SEQUENCE</scope>
    <source>
        <strain evidence="8">ANT050790</strain>
    </source>
</reference>
<feature type="transmembrane region" description="Helical" evidence="6">
    <location>
        <begin position="119"/>
        <end position="141"/>
    </location>
</feature>
<sequence>MTGSDKSYLTTIAIVFAIAITCIAVILRLLARKLNKIPLGADDYCLFVGALFTVLDSLVFVFTNKYGNGKHISTLQPDQLVNYWKAIQIANIITDASILALPISGVLRLQMSRIKKISVLAIFLLGGLSTVLAIVRLVVLVNESLNDITYSTGKCSWTVVEPAIEVLSACLPTMAPFLNAGRHISKLRSSLRSLFSSHKSSQSVSIVGRRGQHSGGLDENNLRPDHIAEVNSAAQAGSFGKGRSESDEIPLKSIGIRQDMDWVEERC</sequence>
<evidence type="ECO:0000256" key="3">
    <source>
        <dbReference type="ARBA" id="ARBA00022989"/>
    </source>
</evidence>
<dbReference type="InterPro" id="IPR049326">
    <property type="entry name" value="Rhodopsin_dom_fungi"/>
</dbReference>
<evidence type="ECO:0000313" key="8">
    <source>
        <dbReference type="EMBL" id="KAK0516384.1"/>
    </source>
</evidence>
<evidence type="ECO:0000256" key="1">
    <source>
        <dbReference type="ARBA" id="ARBA00004141"/>
    </source>
</evidence>
<dbReference type="PANTHER" id="PTHR33048">
    <property type="entry name" value="PTH11-LIKE INTEGRAL MEMBRANE PROTEIN (AFU_ORTHOLOGUE AFUA_5G11245)"/>
    <property type="match status" value="1"/>
</dbReference>
<comment type="caution">
    <text evidence="8">The sequence shown here is derived from an EMBL/GenBank/DDBJ whole genome shotgun (WGS) entry which is preliminary data.</text>
</comment>
<evidence type="ECO:0000259" key="7">
    <source>
        <dbReference type="Pfam" id="PF20684"/>
    </source>
</evidence>
<dbReference type="PANTHER" id="PTHR33048:SF134">
    <property type="entry name" value="INTEGRAL MEMBRANE PROTEIN"/>
    <property type="match status" value="1"/>
</dbReference>
<keyword evidence="9" id="KW-1185">Reference proteome</keyword>
<protein>
    <recommendedName>
        <fullName evidence="7">Rhodopsin domain-containing protein</fullName>
    </recommendedName>
</protein>
<comment type="subcellular location">
    <subcellularLocation>
        <location evidence="1">Membrane</location>
        <topology evidence="1">Multi-pass membrane protein</topology>
    </subcellularLocation>
</comment>
<evidence type="ECO:0000256" key="2">
    <source>
        <dbReference type="ARBA" id="ARBA00022692"/>
    </source>
</evidence>
<comment type="similarity">
    <text evidence="5">Belongs to the SAT4 family.</text>
</comment>
<keyword evidence="2 6" id="KW-0812">Transmembrane</keyword>
<dbReference type="EMBL" id="JAFEKC020000002">
    <property type="protein sequence ID" value="KAK0516384.1"/>
    <property type="molecule type" value="Genomic_DNA"/>
</dbReference>
<organism evidence="8 9">
    <name type="scientific">Cladonia borealis</name>
    <dbReference type="NCBI Taxonomy" id="184061"/>
    <lineage>
        <taxon>Eukaryota</taxon>
        <taxon>Fungi</taxon>
        <taxon>Dikarya</taxon>
        <taxon>Ascomycota</taxon>
        <taxon>Pezizomycotina</taxon>
        <taxon>Lecanoromycetes</taxon>
        <taxon>OSLEUM clade</taxon>
        <taxon>Lecanoromycetidae</taxon>
        <taxon>Lecanorales</taxon>
        <taxon>Lecanorineae</taxon>
        <taxon>Cladoniaceae</taxon>
        <taxon>Cladonia</taxon>
    </lineage>
</organism>